<dbReference type="Gene3D" id="3.40.50.11660">
    <property type="entry name" value="Glycosyl transferase family 10, C-terminal domain"/>
    <property type="match status" value="1"/>
</dbReference>
<evidence type="ECO:0000313" key="5">
    <source>
        <dbReference type="EMBL" id="AKI79435.1"/>
    </source>
</evidence>
<sequence length="600" mass="70669">MESCKIICISQTGYVKDISSIKENFAGCDFIKSIDMDQVTSNNILRFFKHYDNDIFTLNTVKTIMNHYNAWEKIANSNDNIDTYLIIDEAVTTPKTISLTRQLLLKKTNDQQIIFVGGNSDLQCQDLNIRPFDHKNSNFLSAYLITKLAVKILLEYIYYNGIKTTINKIINDCFGNCFESIPYLFMVNSQNEKNVFDNKRITFPMIDNNFEFNDYIFYPNLDSAGNDICEVYADIPTLREIANKDDNCIGFNTYGWIKFFVTKEERFTMLKNKYYRCDGLYVKKRHDQLIKKRNTIMTQDKIKIVREKLSNSFVKIFVNNDAKKYSWHLVEAVLKIFPNYKLVGPTDNYDISINHLVEQFIFRPDSFNILITGEPTMNITYFDMCIDTKYTSQSSITVYYPFIFSSMREHRKSLNHTDYIKPKTKFCAYMYNMRYPHRIWYFNLVSKYRQVDALGKCCNNVDIKDSRSHFTEESTYNDIAIELYSEYKFVLALENIFWPGYSTEKLINPMIANSIPIYWGDSTIFKHINKKRTIYIPDFPNETDLLEHIKNIDTNDELYKSIINEPIYINPDFSLDKLEENLSINIGKVFSDQEIQTLYI</sequence>
<evidence type="ECO:0000256" key="1">
    <source>
        <dbReference type="ARBA" id="ARBA00008919"/>
    </source>
</evidence>
<dbReference type="GO" id="GO:0046920">
    <property type="term" value="F:alpha-(1-&gt;3)-fucosyltransferase activity"/>
    <property type="evidence" value="ECO:0007669"/>
    <property type="project" value="TreeGrafter"/>
</dbReference>
<dbReference type="InterPro" id="IPR001503">
    <property type="entry name" value="Glyco_trans_10"/>
</dbReference>
<accession>A0A0G2Y178</accession>
<keyword evidence="2" id="KW-0328">Glycosyltransferase</keyword>
<feature type="domain" description="Fucosyltransferase C-terminal" evidence="4">
    <location>
        <begin position="425"/>
        <end position="561"/>
    </location>
</feature>
<evidence type="ECO:0000313" key="6">
    <source>
        <dbReference type="Proteomes" id="UP000241474"/>
    </source>
</evidence>
<dbReference type="EMBL" id="KM982401">
    <property type="protein sequence ID" value="AKI79435.1"/>
    <property type="molecule type" value="Genomic_DNA"/>
</dbReference>
<evidence type="ECO:0000259" key="4">
    <source>
        <dbReference type="Pfam" id="PF00852"/>
    </source>
</evidence>
<dbReference type="InterPro" id="IPR038577">
    <property type="entry name" value="GT10-like_C_sf"/>
</dbReference>
<dbReference type="PANTHER" id="PTHR11929">
    <property type="entry name" value="ALPHA- 1,3 -FUCOSYLTRANSFERASE"/>
    <property type="match status" value="1"/>
</dbReference>
<comment type="similarity">
    <text evidence="1">Belongs to the glycosyltransferase 10 family.</text>
</comment>
<proteinExistence type="inferred from homology"/>
<dbReference type="PANTHER" id="PTHR11929:SF194">
    <property type="entry name" value="ALPHA-(1,3)-FUCOSYLTRANSFERASE 10"/>
    <property type="match status" value="1"/>
</dbReference>
<dbReference type="GO" id="GO:0016020">
    <property type="term" value="C:membrane"/>
    <property type="evidence" value="ECO:0007669"/>
    <property type="project" value="InterPro"/>
</dbReference>
<dbReference type="SUPFAM" id="SSF53756">
    <property type="entry name" value="UDP-Glycosyltransferase/glycogen phosphorylase"/>
    <property type="match status" value="1"/>
</dbReference>
<dbReference type="Pfam" id="PF00852">
    <property type="entry name" value="Glyco_transf_10"/>
    <property type="match status" value="1"/>
</dbReference>
<reference evidence="5 6" key="1">
    <citation type="submission" date="2014-10" db="EMBL/GenBank/DDBJ databases">
        <title>Pan-genome analysis of Brazilian lineage A amoebal mimiviruses.</title>
        <authorList>
            <person name="Assis F.L."/>
            <person name="Abrahao J.S."/>
            <person name="Kroon E.G."/>
            <person name="Dornas F.P."/>
            <person name="Andrade K.R."/>
            <person name="Borato P.V.M."/>
            <person name="Pilotto M.R."/>
            <person name="Benamar S."/>
            <person name="LaScola B."/>
            <person name="Colson P."/>
        </authorList>
    </citation>
    <scope>NUCLEOTIDE SEQUENCE [LARGE SCALE GENOMIC DNA]</scope>
    <source>
        <strain evidence="5 6">Oyster</strain>
    </source>
</reference>
<dbReference type="InterPro" id="IPR055270">
    <property type="entry name" value="Glyco_tran_10_C"/>
</dbReference>
<organismHost>
    <name type="scientific">Acanthamoeba polyphaga</name>
    <name type="common">Amoeba</name>
    <dbReference type="NCBI Taxonomy" id="5757"/>
</organismHost>
<keyword evidence="3 5" id="KW-0808">Transferase</keyword>
<organism evidence="5 6">
    <name type="scientific">Acanthamoeba polyphaga mimivirus</name>
    <name type="common">APMV</name>
    <dbReference type="NCBI Taxonomy" id="212035"/>
    <lineage>
        <taxon>Viruses</taxon>
        <taxon>Varidnaviria</taxon>
        <taxon>Bamfordvirae</taxon>
        <taxon>Nucleocytoviricota</taxon>
        <taxon>Megaviricetes</taxon>
        <taxon>Imitervirales</taxon>
        <taxon>Mimiviridae</taxon>
        <taxon>Megamimivirinae</taxon>
        <taxon>Mimivirus</taxon>
        <taxon>Mimivirus bradfordmassiliense</taxon>
    </lineage>
</organism>
<protein>
    <submittedName>
        <fullName evidence="5">Glycosyltransferase family 10</fullName>
    </submittedName>
</protein>
<evidence type="ECO:0000256" key="2">
    <source>
        <dbReference type="ARBA" id="ARBA00022676"/>
    </source>
</evidence>
<name>A0A0G2Y178_MIMIV</name>
<evidence type="ECO:0000256" key="3">
    <source>
        <dbReference type="ARBA" id="ARBA00022679"/>
    </source>
</evidence>
<dbReference type="Proteomes" id="UP000241474">
    <property type="component" value="Segment"/>
</dbReference>